<comment type="caution">
    <text evidence="2">The sequence shown here is derived from an EMBL/GenBank/DDBJ whole genome shotgun (WGS) entry which is preliminary data.</text>
</comment>
<gene>
    <name evidence="2" type="ORF">C8D91_1470</name>
</gene>
<evidence type="ECO:0000259" key="1">
    <source>
        <dbReference type="Pfam" id="PF14534"/>
    </source>
</evidence>
<proteinExistence type="predicted"/>
<accession>A0A4R6XLQ0</accession>
<dbReference type="InterPro" id="IPR027843">
    <property type="entry name" value="DUF4440"/>
</dbReference>
<keyword evidence="3" id="KW-1185">Reference proteome</keyword>
<dbReference type="SUPFAM" id="SSF54427">
    <property type="entry name" value="NTF2-like"/>
    <property type="match status" value="1"/>
</dbReference>
<dbReference type="OrthoDB" id="213636at2"/>
<sequence>MSDEQAIRELFNNWIKATTEGNLELARQCIADDAVFLVPGAGEMDKETFAQGAAGGSPEESPIDFELDSQIRELKVFGDQACLWIESKLLCKPKNGDPSTTMAGHSLSVLEKRAGRWQIIRDANTMTVVAA</sequence>
<dbReference type="Proteomes" id="UP000295724">
    <property type="component" value="Unassembled WGS sequence"/>
</dbReference>
<evidence type="ECO:0000313" key="2">
    <source>
        <dbReference type="EMBL" id="TDR20496.1"/>
    </source>
</evidence>
<dbReference type="AlphaFoldDB" id="A0A4R6XLQ0"/>
<dbReference type="Pfam" id="PF14534">
    <property type="entry name" value="DUF4440"/>
    <property type="match status" value="1"/>
</dbReference>
<protein>
    <submittedName>
        <fullName evidence="2">Uncharacterized protein (TIGR02246 family)</fullName>
    </submittedName>
</protein>
<feature type="domain" description="DUF4440" evidence="1">
    <location>
        <begin position="7"/>
        <end position="119"/>
    </location>
</feature>
<dbReference type="RefSeq" id="WP_099018339.1">
    <property type="nucleotide sequence ID" value="NZ_NIHB01000001.1"/>
</dbReference>
<dbReference type="Gene3D" id="3.10.450.50">
    <property type="match status" value="1"/>
</dbReference>
<dbReference type="InterPro" id="IPR032710">
    <property type="entry name" value="NTF2-like_dom_sf"/>
</dbReference>
<dbReference type="EMBL" id="SNZB01000003">
    <property type="protein sequence ID" value="TDR20496.1"/>
    <property type="molecule type" value="Genomic_DNA"/>
</dbReference>
<dbReference type="InterPro" id="IPR011944">
    <property type="entry name" value="Steroid_delta5-4_isomerase"/>
</dbReference>
<reference evidence="2 3" key="1">
    <citation type="submission" date="2019-03" db="EMBL/GenBank/DDBJ databases">
        <title>Genomic Encyclopedia of Type Strains, Phase IV (KMG-IV): sequencing the most valuable type-strain genomes for metagenomic binning, comparative biology and taxonomic classification.</title>
        <authorList>
            <person name="Goeker M."/>
        </authorList>
    </citation>
    <scope>NUCLEOTIDE SEQUENCE [LARGE SCALE GENOMIC DNA]</scope>
    <source>
        <strain evidence="2 3">DSM 25488</strain>
    </source>
</reference>
<evidence type="ECO:0000313" key="3">
    <source>
        <dbReference type="Proteomes" id="UP000295724"/>
    </source>
</evidence>
<name>A0A4R6XLQ0_9GAMM</name>
<dbReference type="NCBIfam" id="TIGR02246">
    <property type="entry name" value="SgcJ/EcaC family oxidoreductase"/>
    <property type="match status" value="1"/>
</dbReference>
<organism evidence="2 3">
    <name type="scientific">Marinicella litoralis</name>
    <dbReference type="NCBI Taxonomy" id="644220"/>
    <lineage>
        <taxon>Bacteria</taxon>
        <taxon>Pseudomonadati</taxon>
        <taxon>Pseudomonadota</taxon>
        <taxon>Gammaproteobacteria</taxon>
        <taxon>Lysobacterales</taxon>
        <taxon>Marinicellaceae</taxon>
        <taxon>Marinicella</taxon>
    </lineage>
</organism>